<feature type="region of interest" description="Disordered" evidence="6">
    <location>
        <begin position="216"/>
        <end position="268"/>
    </location>
</feature>
<feature type="domain" description="C2H2-type" evidence="7">
    <location>
        <begin position="39"/>
        <end position="68"/>
    </location>
</feature>
<feature type="compositionally biased region" description="Low complexity" evidence="6">
    <location>
        <begin position="251"/>
        <end position="262"/>
    </location>
</feature>
<feature type="domain" description="C2H2-type" evidence="7">
    <location>
        <begin position="69"/>
        <end position="98"/>
    </location>
</feature>
<dbReference type="Pfam" id="PF00096">
    <property type="entry name" value="zf-C2H2"/>
    <property type="match status" value="4"/>
</dbReference>
<reference evidence="8 9" key="1">
    <citation type="submission" date="2024-07" db="EMBL/GenBank/DDBJ databases">
        <title>Section-level genome sequencing and comparative genomics of Aspergillus sections Usti and Cavernicolus.</title>
        <authorList>
            <consortium name="Lawrence Berkeley National Laboratory"/>
            <person name="Nybo J.L."/>
            <person name="Vesth T.C."/>
            <person name="Theobald S."/>
            <person name="Frisvad J.C."/>
            <person name="Larsen T.O."/>
            <person name="Kjaerboelling I."/>
            <person name="Rothschild-Mancinelli K."/>
            <person name="Lyhne E.K."/>
            <person name="Kogle M.E."/>
            <person name="Barry K."/>
            <person name="Clum A."/>
            <person name="Na H."/>
            <person name="Ledsgaard L."/>
            <person name="Lin J."/>
            <person name="Lipzen A."/>
            <person name="Kuo A."/>
            <person name="Riley R."/>
            <person name="Mondo S."/>
            <person name="Labutti K."/>
            <person name="Haridas S."/>
            <person name="Pangalinan J."/>
            <person name="Salamov A.A."/>
            <person name="Simmons B.A."/>
            <person name="Magnuson J.K."/>
            <person name="Chen J."/>
            <person name="Drula E."/>
            <person name="Henrissat B."/>
            <person name="Wiebenga A."/>
            <person name="Lubbers R.J."/>
            <person name="Gomes A.C."/>
            <person name="Makela M.R."/>
            <person name="Stajich J."/>
            <person name="Grigoriev I.V."/>
            <person name="Mortensen U.H."/>
            <person name="De Vries R.P."/>
            <person name="Baker S.E."/>
            <person name="Andersen M.R."/>
        </authorList>
    </citation>
    <scope>NUCLEOTIDE SEQUENCE [LARGE SCALE GENOMIC DNA]</scope>
    <source>
        <strain evidence="8 9">CBS 209.92</strain>
    </source>
</reference>
<protein>
    <recommendedName>
        <fullName evidence="7">C2H2-type domain-containing protein</fullName>
    </recommendedName>
</protein>
<gene>
    <name evidence="8" type="ORF">BJX66DRAFT_46623</name>
</gene>
<organism evidence="8 9">
    <name type="scientific">Aspergillus keveii</name>
    <dbReference type="NCBI Taxonomy" id="714993"/>
    <lineage>
        <taxon>Eukaryota</taxon>
        <taxon>Fungi</taxon>
        <taxon>Dikarya</taxon>
        <taxon>Ascomycota</taxon>
        <taxon>Pezizomycotina</taxon>
        <taxon>Eurotiomycetes</taxon>
        <taxon>Eurotiomycetidae</taxon>
        <taxon>Eurotiales</taxon>
        <taxon>Aspergillaceae</taxon>
        <taxon>Aspergillus</taxon>
        <taxon>Aspergillus subgen. Nidulantes</taxon>
    </lineage>
</organism>
<sequence>MAPGSGRGFECPWKDCGKSFNRKSDLCRHHRIHTNERPYQCTHEDCQKSFIQRSALTVHIRTHTGEKPHVCDYAECNKAFSDSSSLARHRRVHSGKRPYICQEPTCDRSFCRKTTLTKHQNRIHPPGSVVQTPSEETDSEHSVTSPIAGTTVLPSEQFMVVQPAYYPNNPAPVHEFYPHQNLPMAPIAVQEQPPIVAHTIPVTSSVNISHQQYLLMQQQQHHHHHQQQQLQQQQLQQQIHHQHHQPHHQPHQQQQQQQPQQPQHHEQNRLQYQQPTYVPPVNMVSYTPNYQDYKEPAERLLGQDEAKDWSYLGLG</sequence>
<feature type="compositionally biased region" description="Basic residues" evidence="6">
    <location>
        <begin position="240"/>
        <end position="250"/>
    </location>
</feature>
<keyword evidence="9" id="KW-1185">Reference proteome</keyword>
<dbReference type="SUPFAM" id="SSF57667">
    <property type="entry name" value="beta-beta-alpha zinc fingers"/>
    <property type="match status" value="3"/>
</dbReference>
<evidence type="ECO:0000256" key="4">
    <source>
        <dbReference type="ARBA" id="ARBA00022833"/>
    </source>
</evidence>
<dbReference type="PANTHER" id="PTHR19818:SF159">
    <property type="entry name" value="C2H2-TYPE DOMAIN-CONTAINING PROTEIN"/>
    <property type="match status" value="1"/>
</dbReference>
<dbReference type="PROSITE" id="PS50157">
    <property type="entry name" value="ZINC_FINGER_C2H2_2"/>
    <property type="match status" value="4"/>
</dbReference>
<keyword evidence="4" id="KW-0862">Zinc</keyword>
<dbReference type="InterPro" id="IPR013087">
    <property type="entry name" value="Znf_C2H2_type"/>
</dbReference>
<feature type="compositionally biased region" description="Low complexity" evidence="6">
    <location>
        <begin position="227"/>
        <end position="239"/>
    </location>
</feature>
<dbReference type="EMBL" id="JBFTWV010000013">
    <property type="protein sequence ID" value="KAL2798433.1"/>
    <property type="molecule type" value="Genomic_DNA"/>
</dbReference>
<dbReference type="PANTHER" id="PTHR19818">
    <property type="entry name" value="ZINC FINGER PROTEIN ZIC AND GLI"/>
    <property type="match status" value="1"/>
</dbReference>
<dbReference type="PROSITE" id="PS00028">
    <property type="entry name" value="ZINC_FINGER_C2H2_1"/>
    <property type="match status" value="4"/>
</dbReference>
<evidence type="ECO:0000256" key="3">
    <source>
        <dbReference type="ARBA" id="ARBA00022771"/>
    </source>
</evidence>
<evidence type="ECO:0000259" key="7">
    <source>
        <dbReference type="PROSITE" id="PS50157"/>
    </source>
</evidence>
<keyword evidence="2" id="KW-0677">Repeat</keyword>
<dbReference type="SMART" id="SM00355">
    <property type="entry name" value="ZnF_C2H2"/>
    <property type="match status" value="4"/>
</dbReference>
<comment type="caution">
    <text evidence="8">The sequence shown here is derived from an EMBL/GenBank/DDBJ whole genome shotgun (WGS) entry which is preliminary data.</text>
</comment>
<evidence type="ECO:0000256" key="1">
    <source>
        <dbReference type="ARBA" id="ARBA00022723"/>
    </source>
</evidence>
<evidence type="ECO:0000313" key="9">
    <source>
        <dbReference type="Proteomes" id="UP001610563"/>
    </source>
</evidence>
<dbReference type="Proteomes" id="UP001610563">
    <property type="component" value="Unassembled WGS sequence"/>
</dbReference>
<feature type="domain" description="C2H2-type" evidence="7">
    <location>
        <begin position="9"/>
        <end position="38"/>
    </location>
</feature>
<keyword evidence="3 5" id="KW-0863">Zinc-finger</keyword>
<evidence type="ECO:0000256" key="5">
    <source>
        <dbReference type="PROSITE-ProRule" id="PRU00042"/>
    </source>
</evidence>
<evidence type="ECO:0000256" key="6">
    <source>
        <dbReference type="SAM" id="MobiDB-lite"/>
    </source>
</evidence>
<keyword evidence="1" id="KW-0479">Metal-binding</keyword>
<accession>A0ABR4GHE3</accession>
<dbReference type="InterPro" id="IPR050329">
    <property type="entry name" value="GLI_C2H2-zinc-finger"/>
</dbReference>
<dbReference type="InterPro" id="IPR036236">
    <property type="entry name" value="Znf_C2H2_sf"/>
</dbReference>
<evidence type="ECO:0000313" key="8">
    <source>
        <dbReference type="EMBL" id="KAL2798433.1"/>
    </source>
</evidence>
<name>A0ABR4GHE3_9EURO</name>
<dbReference type="Gene3D" id="3.30.160.60">
    <property type="entry name" value="Classic Zinc Finger"/>
    <property type="match status" value="4"/>
</dbReference>
<evidence type="ECO:0000256" key="2">
    <source>
        <dbReference type="ARBA" id="ARBA00022737"/>
    </source>
</evidence>
<feature type="region of interest" description="Disordered" evidence="6">
    <location>
        <begin position="117"/>
        <end position="145"/>
    </location>
</feature>
<proteinExistence type="predicted"/>
<feature type="domain" description="C2H2-type" evidence="7">
    <location>
        <begin position="99"/>
        <end position="124"/>
    </location>
</feature>